<proteinExistence type="predicted"/>
<dbReference type="Proteomes" id="UP000887581">
    <property type="component" value="Unplaced"/>
</dbReference>
<name>A0A915PPM1_9BILA</name>
<sequence>MCCMENRSKTKGYTAEAFRSFCPSRAVRATRDACQSNMLAPIITKDMNPFPSQNRKARSVRMCSQGLESSKITGSVSRNQDAVMAKSFKLKPTSTHSSSSIGKPTILPSIVEGVEMPLNTVLSCHCTYEDDGSRNILLPTASTSTLVMIPTTTTAVATTASTSPLLLDSTFSSTVGRGKTTKDTTKEAATVRLESRGISRFLDNLLLKSRDGNSVPDD</sequence>
<reference evidence="2" key="1">
    <citation type="submission" date="2022-11" db="UniProtKB">
        <authorList>
            <consortium name="WormBaseParasite"/>
        </authorList>
    </citation>
    <scope>IDENTIFICATION</scope>
</reference>
<evidence type="ECO:0000313" key="2">
    <source>
        <dbReference type="WBParaSite" id="sdigi.contig31.g2282.t1"/>
    </source>
</evidence>
<accession>A0A915PPM1</accession>
<organism evidence="1 2">
    <name type="scientific">Setaria digitata</name>
    <dbReference type="NCBI Taxonomy" id="48799"/>
    <lineage>
        <taxon>Eukaryota</taxon>
        <taxon>Metazoa</taxon>
        <taxon>Ecdysozoa</taxon>
        <taxon>Nematoda</taxon>
        <taxon>Chromadorea</taxon>
        <taxon>Rhabditida</taxon>
        <taxon>Spirurina</taxon>
        <taxon>Spiruromorpha</taxon>
        <taxon>Filarioidea</taxon>
        <taxon>Setariidae</taxon>
        <taxon>Setaria</taxon>
    </lineage>
</organism>
<dbReference type="AlphaFoldDB" id="A0A915PPM1"/>
<keyword evidence="1" id="KW-1185">Reference proteome</keyword>
<protein>
    <submittedName>
        <fullName evidence="2">Uncharacterized protein</fullName>
    </submittedName>
</protein>
<dbReference type="WBParaSite" id="sdigi.contig31.g2282.t1">
    <property type="protein sequence ID" value="sdigi.contig31.g2282.t1"/>
    <property type="gene ID" value="sdigi.contig31.g2282"/>
</dbReference>
<evidence type="ECO:0000313" key="1">
    <source>
        <dbReference type="Proteomes" id="UP000887581"/>
    </source>
</evidence>